<feature type="domain" description="DUF7347" evidence="1">
    <location>
        <begin position="11"/>
        <end position="86"/>
    </location>
</feature>
<dbReference type="SUPFAM" id="SSF46785">
    <property type="entry name" value="Winged helix' DNA-binding domain"/>
    <property type="match status" value="1"/>
</dbReference>
<protein>
    <submittedName>
        <fullName evidence="3">Helix-turn-helix domain-containing protein</fullName>
    </submittedName>
</protein>
<feature type="domain" description="DUF7351" evidence="2">
    <location>
        <begin position="106"/>
        <end position="284"/>
    </location>
</feature>
<dbReference type="RefSeq" id="WP_074879000.1">
    <property type="nucleotide sequence ID" value="NZ_FOXI01000010.1"/>
</dbReference>
<organism evidence="3 4">
    <name type="scientific">Halolamina pelagica</name>
    <dbReference type="NCBI Taxonomy" id="699431"/>
    <lineage>
        <taxon>Archaea</taxon>
        <taxon>Methanobacteriati</taxon>
        <taxon>Methanobacteriota</taxon>
        <taxon>Stenosarchaea group</taxon>
        <taxon>Halobacteria</taxon>
        <taxon>Halobacteriales</taxon>
        <taxon>Haloferacaceae</taxon>
    </lineage>
</organism>
<dbReference type="OrthoDB" id="8482at2157"/>
<dbReference type="InterPro" id="IPR036388">
    <property type="entry name" value="WH-like_DNA-bd_sf"/>
</dbReference>
<dbReference type="InterPro" id="IPR036390">
    <property type="entry name" value="WH_DNA-bd_sf"/>
</dbReference>
<dbReference type="InterPro" id="IPR011991">
    <property type="entry name" value="ArsR-like_HTH"/>
</dbReference>
<dbReference type="InterPro" id="IPR055775">
    <property type="entry name" value="DUF7351"/>
</dbReference>
<sequence length="290" mass="32129">MSPTQHARQRPEDVFALLANDIRLDILHELWDAGPEPLSFSELRTRVGVDDSGTFNYHLDQLRPAFVTKDGEAYTLTYVGRQTVGSVTSGRFSAAEEVDLEPVPAGDCIHCGCTTEATYDDGFVVVECSACNELLIKMSVPPILVASADPDTLPDVVNKHVLTRTERLSRGFCSLCRGRVDAALTTGSDEKSITHRSELDVRFTCRECGARSRLNVAAVVMDHPAVVSFLYDVGIDRRKTHVWELESLLDPEATIERRDPLELTLVFEIDGVSLSVTVDETATVLRHERR</sequence>
<dbReference type="AlphaFoldDB" id="A0A1I5TQA0"/>
<name>A0A1I5TQA0_9EURY</name>
<keyword evidence="4" id="KW-1185">Reference proteome</keyword>
<proteinExistence type="predicted"/>
<dbReference type="Proteomes" id="UP000183769">
    <property type="component" value="Unassembled WGS sequence"/>
</dbReference>
<dbReference type="Pfam" id="PF24042">
    <property type="entry name" value="DUF7351"/>
    <property type="match status" value="1"/>
</dbReference>
<dbReference type="Gene3D" id="1.10.10.10">
    <property type="entry name" value="Winged helix-like DNA-binding domain superfamily/Winged helix DNA-binding domain"/>
    <property type="match status" value="1"/>
</dbReference>
<reference evidence="4" key="1">
    <citation type="submission" date="2016-10" db="EMBL/GenBank/DDBJ databases">
        <authorList>
            <person name="Varghese N."/>
            <person name="Submissions S."/>
        </authorList>
    </citation>
    <scope>NUCLEOTIDE SEQUENCE [LARGE SCALE GENOMIC DNA]</scope>
    <source>
        <strain evidence="4">CGMCC 1.10329</strain>
    </source>
</reference>
<dbReference type="EMBL" id="FOXI01000010">
    <property type="protein sequence ID" value="SFP85244.1"/>
    <property type="molecule type" value="Genomic_DNA"/>
</dbReference>
<gene>
    <name evidence="3" type="ORF">SAMN05216277_11047</name>
</gene>
<evidence type="ECO:0000259" key="2">
    <source>
        <dbReference type="Pfam" id="PF24042"/>
    </source>
</evidence>
<dbReference type="InterPro" id="IPR055771">
    <property type="entry name" value="DUF7347"/>
</dbReference>
<evidence type="ECO:0000313" key="4">
    <source>
        <dbReference type="Proteomes" id="UP000183769"/>
    </source>
</evidence>
<evidence type="ECO:0000313" key="3">
    <source>
        <dbReference type="EMBL" id="SFP85244.1"/>
    </source>
</evidence>
<dbReference type="Pfam" id="PF24038">
    <property type="entry name" value="DUF7347"/>
    <property type="match status" value="1"/>
</dbReference>
<accession>A0A1I5TQA0</accession>
<dbReference type="CDD" id="cd00090">
    <property type="entry name" value="HTH_ARSR"/>
    <property type="match status" value="1"/>
</dbReference>
<evidence type="ECO:0000259" key="1">
    <source>
        <dbReference type="Pfam" id="PF24038"/>
    </source>
</evidence>